<sequence length="211" mass="24115">MARRRLRLAWIPNEAARRATMRKRRQSLVKKVKELSVLCGVPAFCVIYCPDEPEPTVWPPDREEAEKLLARFLAAPPFEQSKRTTNQETYLLDLVGKLQEARGNQQKVLNQLELAYLMDQVHYTRRGLGGLDLHGLDRLSVLLEERLSEIRKKAEFFEVELNGSSSLGRNNVTNVDNDNVVVPENNIDLLWQEDFMNNIINQDGGDDGNGN</sequence>
<dbReference type="GO" id="GO:0000978">
    <property type="term" value="F:RNA polymerase II cis-regulatory region sequence-specific DNA binding"/>
    <property type="evidence" value="ECO:0007669"/>
    <property type="project" value="TreeGrafter"/>
</dbReference>
<proteinExistence type="predicted"/>
<dbReference type="GO" id="GO:0005634">
    <property type="term" value="C:nucleus"/>
    <property type="evidence" value="ECO:0007669"/>
    <property type="project" value="UniProtKB-SubCell"/>
</dbReference>
<protein>
    <recommendedName>
        <fullName evidence="6">MADS-box domain-containing protein</fullName>
    </recommendedName>
</protein>
<evidence type="ECO:0000313" key="7">
    <source>
        <dbReference type="EMBL" id="CAL1404125.1"/>
    </source>
</evidence>
<comment type="subcellular location">
    <subcellularLocation>
        <location evidence="1">Nucleus</location>
    </subcellularLocation>
</comment>
<evidence type="ECO:0000313" key="8">
    <source>
        <dbReference type="Proteomes" id="UP001497516"/>
    </source>
</evidence>
<dbReference type="Gene3D" id="3.40.1810.10">
    <property type="entry name" value="Transcription factor, MADS-box"/>
    <property type="match status" value="1"/>
</dbReference>
<dbReference type="PANTHER" id="PTHR11945:SF521">
    <property type="entry name" value="AGAMOUS-LIKE 48-RELATED"/>
    <property type="match status" value="1"/>
</dbReference>
<dbReference type="EMBL" id="OZ034820">
    <property type="protein sequence ID" value="CAL1404125.1"/>
    <property type="molecule type" value="Genomic_DNA"/>
</dbReference>
<keyword evidence="4" id="KW-0804">Transcription</keyword>
<dbReference type="GO" id="GO:0045944">
    <property type="term" value="P:positive regulation of transcription by RNA polymerase II"/>
    <property type="evidence" value="ECO:0007669"/>
    <property type="project" value="InterPro"/>
</dbReference>
<dbReference type="GO" id="GO:0046983">
    <property type="term" value="F:protein dimerization activity"/>
    <property type="evidence" value="ECO:0007669"/>
    <property type="project" value="InterPro"/>
</dbReference>
<dbReference type="CDD" id="cd00266">
    <property type="entry name" value="MADS_SRF_like"/>
    <property type="match status" value="1"/>
</dbReference>
<dbReference type="InterPro" id="IPR036879">
    <property type="entry name" value="TF_MADSbox_sf"/>
</dbReference>
<organism evidence="7 8">
    <name type="scientific">Linum trigynum</name>
    <dbReference type="NCBI Taxonomy" id="586398"/>
    <lineage>
        <taxon>Eukaryota</taxon>
        <taxon>Viridiplantae</taxon>
        <taxon>Streptophyta</taxon>
        <taxon>Embryophyta</taxon>
        <taxon>Tracheophyta</taxon>
        <taxon>Spermatophyta</taxon>
        <taxon>Magnoliopsida</taxon>
        <taxon>eudicotyledons</taxon>
        <taxon>Gunneridae</taxon>
        <taxon>Pentapetalae</taxon>
        <taxon>rosids</taxon>
        <taxon>fabids</taxon>
        <taxon>Malpighiales</taxon>
        <taxon>Linaceae</taxon>
        <taxon>Linum</taxon>
    </lineage>
</organism>
<evidence type="ECO:0000256" key="3">
    <source>
        <dbReference type="ARBA" id="ARBA00023125"/>
    </source>
</evidence>
<keyword evidence="8" id="KW-1185">Reference proteome</keyword>
<reference evidence="7 8" key="1">
    <citation type="submission" date="2024-04" db="EMBL/GenBank/DDBJ databases">
        <authorList>
            <person name="Fracassetti M."/>
        </authorList>
    </citation>
    <scope>NUCLEOTIDE SEQUENCE [LARGE SCALE GENOMIC DNA]</scope>
</reference>
<dbReference type="SUPFAM" id="SSF55455">
    <property type="entry name" value="SRF-like"/>
    <property type="match status" value="1"/>
</dbReference>
<accession>A0AAV2G2Z8</accession>
<dbReference type="PANTHER" id="PTHR11945">
    <property type="entry name" value="MADS BOX PROTEIN"/>
    <property type="match status" value="1"/>
</dbReference>
<dbReference type="InterPro" id="IPR002100">
    <property type="entry name" value="TF_MADSbox"/>
</dbReference>
<dbReference type="PROSITE" id="PS50066">
    <property type="entry name" value="MADS_BOX_2"/>
    <property type="match status" value="1"/>
</dbReference>
<dbReference type="SMART" id="SM00432">
    <property type="entry name" value="MADS"/>
    <property type="match status" value="1"/>
</dbReference>
<evidence type="ECO:0000256" key="2">
    <source>
        <dbReference type="ARBA" id="ARBA00023015"/>
    </source>
</evidence>
<name>A0AAV2G2Z8_9ROSI</name>
<dbReference type="PRINTS" id="PR00404">
    <property type="entry name" value="MADSDOMAIN"/>
</dbReference>
<gene>
    <name evidence="7" type="ORF">LTRI10_LOCUS44008</name>
</gene>
<evidence type="ECO:0000256" key="1">
    <source>
        <dbReference type="ARBA" id="ARBA00004123"/>
    </source>
</evidence>
<dbReference type="Pfam" id="PF00319">
    <property type="entry name" value="SRF-TF"/>
    <property type="match status" value="1"/>
</dbReference>
<feature type="domain" description="MADS-box" evidence="6">
    <location>
        <begin position="1"/>
        <end position="48"/>
    </location>
</feature>
<dbReference type="AlphaFoldDB" id="A0AAV2G2Z8"/>
<evidence type="ECO:0000256" key="4">
    <source>
        <dbReference type="ARBA" id="ARBA00023163"/>
    </source>
</evidence>
<evidence type="ECO:0000259" key="6">
    <source>
        <dbReference type="PROSITE" id="PS50066"/>
    </source>
</evidence>
<keyword evidence="2" id="KW-0805">Transcription regulation</keyword>
<dbReference type="Proteomes" id="UP001497516">
    <property type="component" value="Chromosome 7"/>
</dbReference>
<dbReference type="InterPro" id="IPR033897">
    <property type="entry name" value="SRF-like_MADS-box"/>
</dbReference>
<keyword evidence="5" id="KW-0539">Nucleus</keyword>
<dbReference type="GO" id="GO:0000981">
    <property type="term" value="F:DNA-binding transcription factor activity, RNA polymerase II-specific"/>
    <property type="evidence" value="ECO:0007669"/>
    <property type="project" value="InterPro"/>
</dbReference>
<keyword evidence="3" id="KW-0238">DNA-binding</keyword>
<evidence type="ECO:0000256" key="5">
    <source>
        <dbReference type="ARBA" id="ARBA00023242"/>
    </source>
</evidence>